<evidence type="ECO:0000256" key="5">
    <source>
        <dbReference type="ARBA" id="ARBA00023242"/>
    </source>
</evidence>
<dbReference type="GO" id="GO:0003677">
    <property type="term" value="F:DNA binding"/>
    <property type="evidence" value="ECO:0007669"/>
    <property type="project" value="UniProtKB-KW"/>
</dbReference>
<keyword evidence="8" id="KW-1185">Reference proteome</keyword>
<accession>A0A8E2DZD4</accession>
<reference evidence="7 8" key="1">
    <citation type="journal article" date="2016" name="Nat. Commun.">
        <title>Ectomycorrhizal ecology is imprinted in the genome of the dominant symbiotic fungus Cenococcum geophilum.</title>
        <authorList>
            <consortium name="DOE Joint Genome Institute"/>
            <person name="Peter M."/>
            <person name="Kohler A."/>
            <person name="Ohm R.A."/>
            <person name="Kuo A."/>
            <person name="Krutzmann J."/>
            <person name="Morin E."/>
            <person name="Arend M."/>
            <person name="Barry K.W."/>
            <person name="Binder M."/>
            <person name="Choi C."/>
            <person name="Clum A."/>
            <person name="Copeland A."/>
            <person name="Grisel N."/>
            <person name="Haridas S."/>
            <person name="Kipfer T."/>
            <person name="LaButti K."/>
            <person name="Lindquist E."/>
            <person name="Lipzen A."/>
            <person name="Maire R."/>
            <person name="Meier B."/>
            <person name="Mihaltcheva S."/>
            <person name="Molinier V."/>
            <person name="Murat C."/>
            <person name="Poggeler S."/>
            <person name="Quandt C.A."/>
            <person name="Sperisen C."/>
            <person name="Tritt A."/>
            <person name="Tisserant E."/>
            <person name="Crous P.W."/>
            <person name="Henrissat B."/>
            <person name="Nehls U."/>
            <person name="Egli S."/>
            <person name="Spatafora J.W."/>
            <person name="Grigoriev I.V."/>
            <person name="Martin F.M."/>
        </authorList>
    </citation>
    <scope>NUCLEOTIDE SEQUENCE [LARGE SCALE GENOMIC DNA]</scope>
    <source>
        <strain evidence="7 8">CBS 459.81</strain>
    </source>
</reference>
<dbReference type="Proteomes" id="UP000250266">
    <property type="component" value="Unassembled WGS sequence"/>
</dbReference>
<dbReference type="GO" id="GO:0005634">
    <property type="term" value="C:nucleus"/>
    <property type="evidence" value="ECO:0007669"/>
    <property type="project" value="UniProtKB-SubCell"/>
</dbReference>
<keyword evidence="3" id="KW-0238">DNA-binding</keyword>
<dbReference type="GO" id="GO:0046983">
    <property type="term" value="F:protein dimerization activity"/>
    <property type="evidence" value="ECO:0007669"/>
    <property type="project" value="InterPro"/>
</dbReference>
<sequence>MARNIARRRLTTKRRKRAWNLIHKAYEYETLCGMQVSLIIRNPENNHLQIYIPKNGILWVPSMDEIRNMEPPPRLVLAQEFEAMERNARLRLNPSQAQGESMSANGEAIALTPRLPEPPTFTPTQREGYVKEEAQEEMEVYIKEEDESEG</sequence>
<evidence type="ECO:0000313" key="8">
    <source>
        <dbReference type="Proteomes" id="UP000250266"/>
    </source>
</evidence>
<evidence type="ECO:0000313" key="7">
    <source>
        <dbReference type="EMBL" id="OCK74566.1"/>
    </source>
</evidence>
<dbReference type="Gene3D" id="3.40.1810.10">
    <property type="entry name" value="Transcription factor, MADS-box"/>
    <property type="match status" value="1"/>
</dbReference>
<evidence type="ECO:0000256" key="1">
    <source>
        <dbReference type="ARBA" id="ARBA00004123"/>
    </source>
</evidence>
<keyword evidence="2" id="KW-0805">Transcription regulation</keyword>
<evidence type="ECO:0000256" key="4">
    <source>
        <dbReference type="ARBA" id="ARBA00023163"/>
    </source>
</evidence>
<name>A0A8E2DZD4_9PEZI</name>
<dbReference type="EMBL" id="KV745453">
    <property type="protein sequence ID" value="OCK74566.1"/>
    <property type="molecule type" value="Genomic_DNA"/>
</dbReference>
<dbReference type="AlphaFoldDB" id="A0A8E2DZD4"/>
<comment type="subcellular location">
    <subcellularLocation>
        <location evidence="1">Nucleus</location>
    </subcellularLocation>
</comment>
<proteinExistence type="predicted"/>
<dbReference type="SUPFAM" id="SSF55455">
    <property type="entry name" value="SRF-like"/>
    <property type="match status" value="1"/>
</dbReference>
<evidence type="ECO:0000259" key="6">
    <source>
        <dbReference type="Pfam" id="PF00319"/>
    </source>
</evidence>
<dbReference type="Pfam" id="PF00319">
    <property type="entry name" value="SRF-TF"/>
    <property type="match status" value="1"/>
</dbReference>
<keyword evidence="5" id="KW-0539">Nucleus</keyword>
<evidence type="ECO:0000256" key="3">
    <source>
        <dbReference type="ARBA" id="ARBA00023125"/>
    </source>
</evidence>
<dbReference type="InterPro" id="IPR036879">
    <property type="entry name" value="TF_MADSbox_sf"/>
</dbReference>
<organism evidence="7 8">
    <name type="scientific">Lepidopterella palustris CBS 459.81</name>
    <dbReference type="NCBI Taxonomy" id="1314670"/>
    <lineage>
        <taxon>Eukaryota</taxon>
        <taxon>Fungi</taxon>
        <taxon>Dikarya</taxon>
        <taxon>Ascomycota</taxon>
        <taxon>Pezizomycotina</taxon>
        <taxon>Dothideomycetes</taxon>
        <taxon>Pleosporomycetidae</taxon>
        <taxon>Mytilinidiales</taxon>
        <taxon>Argynnaceae</taxon>
        <taxon>Lepidopterella</taxon>
    </lineage>
</organism>
<protein>
    <recommendedName>
        <fullName evidence="6">MADS-box domain-containing protein</fullName>
    </recommendedName>
</protein>
<dbReference type="OrthoDB" id="10476784at2759"/>
<evidence type="ECO:0000256" key="2">
    <source>
        <dbReference type="ARBA" id="ARBA00023015"/>
    </source>
</evidence>
<dbReference type="GO" id="GO:0045944">
    <property type="term" value="P:positive regulation of transcription by RNA polymerase II"/>
    <property type="evidence" value="ECO:0007669"/>
    <property type="project" value="UniProtKB-ARBA"/>
</dbReference>
<feature type="domain" description="MADS-box" evidence="6">
    <location>
        <begin position="8"/>
        <end position="46"/>
    </location>
</feature>
<keyword evidence="4" id="KW-0804">Transcription</keyword>
<gene>
    <name evidence="7" type="ORF">K432DRAFT_310460</name>
</gene>
<dbReference type="InterPro" id="IPR002100">
    <property type="entry name" value="TF_MADSbox"/>
</dbReference>